<evidence type="ECO:0000313" key="2">
    <source>
        <dbReference type="Proteomes" id="UP000053758"/>
    </source>
</evidence>
<dbReference type="AlphaFoldDB" id="A0A081CH19"/>
<reference evidence="2" key="1">
    <citation type="journal article" date="2014" name="Genome Announc.">
        <title>Draft Genome Sequence of the Yeast Pseudozyma antarctica Type Strain JCM10317, a Producer of the Glycolipid Biosurfactants, Mannosylerythritol Lipids.</title>
        <authorList>
            <person name="Saika A."/>
            <person name="Koike H."/>
            <person name="Hori T."/>
            <person name="Fukuoka T."/>
            <person name="Sato S."/>
            <person name="Habe H."/>
            <person name="Kitamoto D."/>
            <person name="Morita T."/>
        </authorList>
    </citation>
    <scope>NUCLEOTIDE SEQUENCE [LARGE SCALE GENOMIC DNA]</scope>
    <source>
        <strain evidence="2">JCM 10317</strain>
    </source>
</reference>
<keyword evidence="2" id="KW-1185">Reference proteome</keyword>
<dbReference type="HOGENOM" id="CLU_1510387_0_0_1"/>
<dbReference type="Proteomes" id="UP000053758">
    <property type="component" value="Unassembled WGS sequence"/>
</dbReference>
<dbReference type="RefSeq" id="XP_014655643.1">
    <property type="nucleotide sequence ID" value="XM_014800157.1"/>
</dbReference>
<evidence type="ECO:0000313" key="1">
    <source>
        <dbReference type="EMBL" id="GAK65965.1"/>
    </source>
</evidence>
<proteinExistence type="predicted"/>
<name>A0A081CH19_PSEA2</name>
<organism evidence="1 2">
    <name type="scientific">Pseudozyma antarctica</name>
    <name type="common">Yeast</name>
    <name type="synonym">Candida antarctica</name>
    <dbReference type="NCBI Taxonomy" id="84753"/>
    <lineage>
        <taxon>Eukaryota</taxon>
        <taxon>Fungi</taxon>
        <taxon>Dikarya</taxon>
        <taxon>Basidiomycota</taxon>
        <taxon>Ustilaginomycotina</taxon>
        <taxon>Ustilaginomycetes</taxon>
        <taxon>Ustilaginales</taxon>
        <taxon>Ustilaginaceae</taxon>
        <taxon>Moesziomyces</taxon>
    </lineage>
</organism>
<dbReference type="GeneID" id="26305109"/>
<sequence>MAMHGGSLQPSRASAPSPSLSTASRSLDSVHVHRAQLLDPMHSRSTQSKRTSLSVGDGPALRRLGFDAQTGSGSFFGIGARCHFFLPAEPLWDAQPHASSMLVRPSRAHPAKKKTPSRRGPSWCCGWMHRRFQLQLASEPACGFRPSSMAFLPSAFHCRCNLRDRQMAWDLHAHRTLR</sequence>
<dbReference type="EMBL" id="DF830078">
    <property type="protein sequence ID" value="GAK65965.1"/>
    <property type="molecule type" value="Genomic_DNA"/>
</dbReference>
<protein>
    <submittedName>
        <fullName evidence="1">Uncharacterized protein</fullName>
    </submittedName>
</protein>
<accession>A0A081CH19</accession>
<gene>
    <name evidence="1" type="ORF">PAN0_011d4187</name>
</gene>